<dbReference type="CDD" id="cd01392">
    <property type="entry name" value="HTH_LacI"/>
    <property type="match status" value="1"/>
</dbReference>
<feature type="domain" description="HTH lacI-type" evidence="4">
    <location>
        <begin position="5"/>
        <end position="59"/>
    </location>
</feature>
<reference evidence="5 7" key="2">
    <citation type="submission" date="2016-02" db="EMBL/GenBank/DDBJ databases">
        <title>Complete Genome Sequence of Propionibacterium acidipropionici ATCC 55737.</title>
        <authorList>
            <person name="Luna Flores C.H."/>
            <person name="Nielsen L.K."/>
            <person name="Marcellin E."/>
        </authorList>
    </citation>
    <scope>NUCLEOTIDE SEQUENCE [LARGE SCALE GENOMIC DNA]</scope>
    <source>
        <strain evidence="5 7">ATCC 55737</strain>
    </source>
</reference>
<keyword evidence="3" id="KW-0804">Transcription</keyword>
<dbReference type="PROSITE" id="PS00356">
    <property type="entry name" value="HTH_LACI_1"/>
    <property type="match status" value="1"/>
</dbReference>
<dbReference type="Pfam" id="PF13377">
    <property type="entry name" value="Peripla_BP_3"/>
    <property type="match status" value="1"/>
</dbReference>
<reference evidence="6 8" key="1">
    <citation type="journal article" date="2016" name="Plant Dis.">
        <title>Improved production of propionic acid using genome shuffling.</title>
        <authorList>
            <person name="Luna-Flores C.H."/>
            <person name="Palfreyman R.W."/>
            <person name="Kromer J.O."/>
            <person name="Nielsen L.K."/>
            <person name="Marcellin E."/>
        </authorList>
    </citation>
    <scope>NUCLEOTIDE SEQUENCE [LARGE SCALE GENOMIC DNA]</scope>
    <source>
        <strain evidence="6 8">F3E8</strain>
    </source>
</reference>
<dbReference type="GO" id="GO:0000976">
    <property type="term" value="F:transcription cis-regulatory region binding"/>
    <property type="evidence" value="ECO:0007669"/>
    <property type="project" value="TreeGrafter"/>
</dbReference>
<evidence type="ECO:0000256" key="2">
    <source>
        <dbReference type="ARBA" id="ARBA00023125"/>
    </source>
</evidence>
<dbReference type="PROSITE" id="PS50932">
    <property type="entry name" value="HTH_LACI_2"/>
    <property type="match status" value="1"/>
</dbReference>
<name>A0AAC8YFB9_9ACTN</name>
<proteinExistence type="predicted"/>
<dbReference type="InterPro" id="IPR046335">
    <property type="entry name" value="LacI/GalR-like_sensor"/>
</dbReference>
<evidence type="ECO:0000313" key="5">
    <source>
        <dbReference type="EMBL" id="AMS05568.1"/>
    </source>
</evidence>
<protein>
    <submittedName>
        <fullName evidence="5">LacI family transcriptional regulator</fullName>
    </submittedName>
</protein>
<keyword evidence="8" id="KW-1185">Reference proteome</keyword>
<accession>A0AAC8YFB9</accession>
<evidence type="ECO:0000313" key="6">
    <source>
        <dbReference type="EMBL" id="AOZ47038.1"/>
    </source>
</evidence>
<dbReference type="InterPro" id="IPR010982">
    <property type="entry name" value="Lambda_DNA-bd_dom_sf"/>
</dbReference>
<dbReference type="InterPro" id="IPR028082">
    <property type="entry name" value="Peripla_BP_I"/>
</dbReference>
<dbReference type="PANTHER" id="PTHR30146:SF109">
    <property type="entry name" value="HTH-TYPE TRANSCRIPTIONAL REGULATOR GALS"/>
    <property type="match status" value="1"/>
</dbReference>
<dbReference type="Proteomes" id="UP000075221">
    <property type="component" value="Chromosome"/>
</dbReference>
<gene>
    <name evidence="6" type="ORF">A8L58_10465</name>
    <name evidence="5" type="ORF">AXH35_09025</name>
</gene>
<dbReference type="GO" id="GO:0003700">
    <property type="term" value="F:DNA-binding transcription factor activity"/>
    <property type="evidence" value="ECO:0007669"/>
    <property type="project" value="TreeGrafter"/>
</dbReference>
<dbReference type="EMBL" id="CP015970">
    <property type="protein sequence ID" value="AOZ47038.1"/>
    <property type="molecule type" value="Genomic_DNA"/>
</dbReference>
<evidence type="ECO:0000313" key="8">
    <source>
        <dbReference type="Proteomes" id="UP000178666"/>
    </source>
</evidence>
<evidence type="ECO:0000259" key="4">
    <source>
        <dbReference type="PROSITE" id="PS50932"/>
    </source>
</evidence>
<evidence type="ECO:0000256" key="3">
    <source>
        <dbReference type="ARBA" id="ARBA00023163"/>
    </source>
</evidence>
<dbReference type="Gene3D" id="3.40.50.2300">
    <property type="match status" value="2"/>
</dbReference>
<dbReference type="EMBL" id="CP014352">
    <property type="protein sequence ID" value="AMS05568.1"/>
    <property type="molecule type" value="Genomic_DNA"/>
</dbReference>
<dbReference type="SMART" id="SM00354">
    <property type="entry name" value="HTH_LACI"/>
    <property type="match status" value="1"/>
</dbReference>
<dbReference type="AlphaFoldDB" id="A0AAC8YFB9"/>
<dbReference type="Proteomes" id="UP000178666">
    <property type="component" value="Chromosome"/>
</dbReference>
<dbReference type="SUPFAM" id="SSF53822">
    <property type="entry name" value="Periplasmic binding protein-like I"/>
    <property type="match status" value="1"/>
</dbReference>
<sequence length="329" mass="34800">MQKRATLADVAAAAGVSVATASKALHNRPRVGAATRERVRRAATQLAYVPNAQAQSLVTGRSSSIGLITSDLGGMFSSPIMIGAEDELGSSSSTVILANARGDAALEKRKLDFLVSRNVDGILVVNDNPNPRIPLDAPIPVVYAYAASVDPADSAVVVDNVHAGRIAAERLLRAGRRHIALVAGEPDFEASRDRLAGSREALEEAGLTFAEEPRFGPWQAEWGRRVARDLLSSGVPFDAVICQSDILAQGCISALISRGVRVPEDVAVIGHDNWGIITRLSAQRLTTVDNNLSEIGARAARRLMDAIDGHPDEGIEAVRGEVVEGETVP</sequence>
<dbReference type="SUPFAM" id="SSF47413">
    <property type="entry name" value="lambda repressor-like DNA-binding domains"/>
    <property type="match status" value="1"/>
</dbReference>
<dbReference type="InterPro" id="IPR000843">
    <property type="entry name" value="HTH_LacI"/>
</dbReference>
<dbReference type="Pfam" id="PF00356">
    <property type="entry name" value="LacI"/>
    <property type="match status" value="1"/>
</dbReference>
<organism evidence="5 7">
    <name type="scientific">Acidipropionibacterium acidipropionici</name>
    <dbReference type="NCBI Taxonomy" id="1748"/>
    <lineage>
        <taxon>Bacteria</taxon>
        <taxon>Bacillati</taxon>
        <taxon>Actinomycetota</taxon>
        <taxon>Actinomycetes</taxon>
        <taxon>Propionibacteriales</taxon>
        <taxon>Propionibacteriaceae</taxon>
        <taxon>Acidipropionibacterium</taxon>
    </lineage>
</organism>
<dbReference type="PANTHER" id="PTHR30146">
    <property type="entry name" value="LACI-RELATED TRANSCRIPTIONAL REPRESSOR"/>
    <property type="match status" value="1"/>
</dbReference>
<keyword evidence="2" id="KW-0238">DNA-binding</keyword>
<dbReference type="RefSeq" id="WP_062819646.1">
    <property type="nucleotide sequence ID" value="NZ_CP014352.1"/>
</dbReference>
<dbReference type="Gene3D" id="1.10.260.40">
    <property type="entry name" value="lambda repressor-like DNA-binding domains"/>
    <property type="match status" value="1"/>
</dbReference>
<evidence type="ECO:0000256" key="1">
    <source>
        <dbReference type="ARBA" id="ARBA00023015"/>
    </source>
</evidence>
<dbReference type="CDD" id="cd06288">
    <property type="entry name" value="PBP1_sucrose_transcription_regulator"/>
    <property type="match status" value="1"/>
</dbReference>
<evidence type="ECO:0000313" key="7">
    <source>
        <dbReference type="Proteomes" id="UP000075221"/>
    </source>
</evidence>
<keyword evidence="1" id="KW-0805">Transcription regulation</keyword>